<dbReference type="FunFam" id="3.80.10.10:FF:000111">
    <property type="entry name" value="LRR receptor-like serine/threonine-protein kinase ERECTA"/>
    <property type="match status" value="1"/>
</dbReference>
<dbReference type="FunFam" id="3.80.10.10:FF:000041">
    <property type="entry name" value="LRR receptor-like serine/threonine-protein kinase ERECTA"/>
    <property type="match status" value="1"/>
</dbReference>
<keyword evidence="6" id="KW-0677">Repeat</keyword>
<evidence type="ECO:0000313" key="12">
    <source>
        <dbReference type="Proteomes" id="UP000504603"/>
    </source>
</evidence>
<keyword evidence="4 11" id="KW-0812">Transmembrane</keyword>
<accession>A0A6J1C4M6</accession>
<dbReference type="KEGG" id="mcha:111008229"/>
<evidence type="ECO:0000256" key="1">
    <source>
        <dbReference type="ARBA" id="ARBA00004479"/>
    </source>
</evidence>
<evidence type="ECO:0000256" key="2">
    <source>
        <dbReference type="ARBA" id="ARBA00009592"/>
    </source>
</evidence>
<evidence type="ECO:0000256" key="7">
    <source>
        <dbReference type="ARBA" id="ARBA00022989"/>
    </source>
</evidence>
<evidence type="ECO:0000256" key="3">
    <source>
        <dbReference type="ARBA" id="ARBA00022614"/>
    </source>
</evidence>
<name>A0A6J1C4M6_MOMCH</name>
<evidence type="ECO:0000256" key="8">
    <source>
        <dbReference type="ARBA" id="ARBA00023136"/>
    </source>
</evidence>
<sequence>MLNLGILNLSNNYFSGHIPHSIGNLIDMISLVLRNNKFSGGLPFLFNLTNLEVVDAMNNNLSGTIPSWIGSKLPNLTFLNLKSNHFHGNLGGLCNLEQIKVLDISSNNVSGSIPTCILNFNFLAQTSYKNDYDNFYYHRNDLVMMWKGEERLITKETMKLERSIDLSCNHLSGKIPNEITELVGLINLNLSRNELTGQIPDKIGQLQSLDSLDVSRNHLFGPIPSSLSQVSRLGVLDLSYNNLSGKIPTGTQLQGFSTPSYEGNPYLCGDPLKKCFEEISQEPNINNVHVENENEDEDKLFGREFLISMAFRFIVGFWGIFGSFVLNRRWRHAYFKFVRCGNQLKTGTFSPFII</sequence>
<protein>
    <submittedName>
        <fullName evidence="13">LRR receptor-like serine/threonine-protein kinase ERECTA</fullName>
    </submittedName>
</protein>
<gene>
    <name evidence="13" type="primary">LOC111008229</name>
</gene>
<evidence type="ECO:0000256" key="10">
    <source>
        <dbReference type="ARBA" id="ARBA00023180"/>
    </source>
</evidence>
<proteinExistence type="inferred from homology"/>
<dbReference type="AlphaFoldDB" id="A0A6J1C4M6"/>
<comment type="subcellular location">
    <subcellularLocation>
        <location evidence="1">Membrane</location>
        <topology evidence="1">Single-pass type I membrane protein</topology>
    </subcellularLocation>
</comment>
<feature type="transmembrane region" description="Helical" evidence="11">
    <location>
        <begin position="305"/>
        <end position="326"/>
    </location>
</feature>
<evidence type="ECO:0000256" key="6">
    <source>
        <dbReference type="ARBA" id="ARBA00022737"/>
    </source>
</evidence>
<keyword evidence="7 11" id="KW-1133">Transmembrane helix</keyword>
<keyword evidence="5" id="KW-0732">Signal</keyword>
<evidence type="ECO:0000313" key="13">
    <source>
        <dbReference type="RefSeq" id="XP_022136554.1"/>
    </source>
</evidence>
<evidence type="ECO:0000256" key="4">
    <source>
        <dbReference type="ARBA" id="ARBA00022692"/>
    </source>
</evidence>
<keyword evidence="12" id="KW-1185">Reference proteome</keyword>
<evidence type="ECO:0000256" key="9">
    <source>
        <dbReference type="ARBA" id="ARBA00023170"/>
    </source>
</evidence>
<evidence type="ECO:0000256" key="5">
    <source>
        <dbReference type="ARBA" id="ARBA00022729"/>
    </source>
</evidence>
<dbReference type="Pfam" id="PF13855">
    <property type="entry name" value="LRR_8"/>
    <property type="match status" value="1"/>
</dbReference>
<reference evidence="13" key="1">
    <citation type="submission" date="2025-08" db="UniProtKB">
        <authorList>
            <consortium name="RefSeq"/>
        </authorList>
    </citation>
    <scope>IDENTIFICATION</scope>
    <source>
        <strain evidence="13">OHB3-1</strain>
    </source>
</reference>
<dbReference type="GeneID" id="111008229"/>
<dbReference type="InterPro" id="IPR001611">
    <property type="entry name" value="Leu-rich_rpt"/>
</dbReference>
<organism evidence="12 13">
    <name type="scientific">Momordica charantia</name>
    <name type="common">Bitter gourd</name>
    <name type="synonym">Balsam pear</name>
    <dbReference type="NCBI Taxonomy" id="3673"/>
    <lineage>
        <taxon>Eukaryota</taxon>
        <taxon>Viridiplantae</taxon>
        <taxon>Streptophyta</taxon>
        <taxon>Embryophyta</taxon>
        <taxon>Tracheophyta</taxon>
        <taxon>Spermatophyta</taxon>
        <taxon>Magnoliopsida</taxon>
        <taxon>eudicotyledons</taxon>
        <taxon>Gunneridae</taxon>
        <taxon>Pentapetalae</taxon>
        <taxon>rosids</taxon>
        <taxon>fabids</taxon>
        <taxon>Cucurbitales</taxon>
        <taxon>Cucurbitaceae</taxon>
        <taxon>Momordiceae</taxon>
        <taxon>Momordica</taxon>
    </lineage>
</organism>
<keyword evidence="3" id="KW-0433">Leucine-rich repeat</keyword>
<comment type="similarity">
    <text evidence="2">Belongs to the RLP family.</text>
</comment>
<dbReference type="InterPro" id="IPR032675">
    <property type="entry name" value="LRR_dom_sf"/>
</dbReference>
<dbReference type="Pfam" id="PF00560">
    <property type="entry name" value="LRR_1"/>
    <property type="match status" value="4"/>
</dbReference>
<keyword evidence="9" id="KW-0675">Receptor</keyword>
<keyword evidence="8 11" id="KW-0472">Membrane</keyword>
<dbReference type="InterPro" id="IPR046956">
    <property type="entry name" value="RLP23-like"/>
</dbReference>
<keyword evidence="10" id="KW-0325">Glycoprotein</keyword>
<dbReference type="RefSeq" id="XP_022136554.1">
    <property type="nucleotide sequence ID" value="XM_022280862.1"/>
</dbReference>
<dbReference type="PANTHER" id="PTHR48063">
    <property type="entry name" value="LRR RECEPTOR-LIKE KINASE"/>
    <property type="match status" value="1"/>
</dbReference>
<dbReference type="SUPFAM" id="SSF52058">
    <property type="entry name" value="L domain-like"/>
    <property type="match status" value="1"/>
</dbReference>
<evidence type="ECO:0000256" key="11">
    <source>
        <dbReference type="SAM" id="Phobius"/>
    </source>
</evidence>
<dbReference type="OrthoDB" id="1748906at2759"/>
<dbReference type="Proteomes" id="UP000504603">
    <property type="component" value="Unplaced"/>
</dbReference>
<dbReference type="PANTHER" id="PTHR48063:SF98">
    <property type="entry name" value="LRR RECEPTOR-LIKE SERINE_THREONINE-PROTEIN KINASE FLS2"/>
    <property type="match status" value="1"/>
</dbReference>
<dbReference type="Gene3D" id="3.80.10.10">
    <property type="entry name" value="Ribonuclease Inhibitor"/>
    <property type="match status" value="1"/>
</dbReference>
<dbReference type="GO" id="GO:0016020">
    <property type="term" value="C:membrane"/>
    <property type="evidence" value="ECO:0007669"/>
    <property type="project" value="UniProtKB-SubCell"/>
</dbReference>